<evidence type="ECO:0000313" key="2">
    <source>
        <dbReference type="EMBL" id="QCD95373.1"/>
    </source>
</evidence>
<organism evidence="2 3">
    <name type="scientific">Vigna unguiculata</name>
    <name type="common">Cowpea</name>
    <dbReference type="NCBI Taxonomy" id="3917"/>
    <lineage>
        <taxon>Eukaryota</taxon>
        <taxon>Viridiplantae</taxon>
        <taxon>Streptophyta</taxon>
        <taxon>Embryophyta</taxon>
        <taxon>Tracheophyta</taxon>
        <taxon>Spermatophyta</taxon>
        <taxon>Magnoliopsida</taxon>
        <taxon>eudicotyledons</taxon>
        <taxon>Gunneridae</taxon>
        <taxon>Pentapetalae</taxon>
        <taxon>rosids</taxon>
        <taxon>fabids</taxon>
        <taxon>Fabales</taxon>
        <taxon>Fabaceae</taxon>
        <taxon>Papilionoideae</taxon>
        <taxon>50 kb inversion clade</taxon>
        <taxon>NPAAA clade</taxon>
        <taxon>indigoferoid/millettioid clade</taxon>
        <taxon>Phaseoleae</taxon>
        <taxon>Vigna</taxon>
    </lineage>
</organism>
<gene>
    <name evidence="2" type="ORF">DEO72_LG6g65</name>
</gene>
<reference evidence="2 3" key="1">
    <citation type="submission" date="2019-04" db="EMBL/GenBank/DDBJ databases">
        <title>An improved genome assembly and genetic linkage map for asparagus bean, Vigna unguiculata ssp. sesquipedialis.</title>
        <authorList>
            <person name="Xia Q."/>
            <person name="Zhang R."/>
            <person name="Dong Y."/>
        </authorList>
    </citation>
    <scope>NUCLEOTIDE SEQUENCE [LARGE SCALE GENOMIC DNA]</scope>
    <source>
        <tissue evidence="2">Leaf</tissue>
    </source>
</reference>
<protein>
    <submittedName>
        <fullName evidence="2">Uncharacterized protein</fullName>
    </submittedName>
</protein>
<feature type="compositionally biased region" description="Polar residues" evidence="1">
    <location>
        <begin position="96"/>
        <end position="105"/>
    </location>
</feature>
<accession>A0A4D6M3R1</accession>
<feature type="region of interest" description="Disordered" evidence="1">
    <location>
        <begin position="94"/>
        <end position="121"/>
    </location>
</feature>
<name>A0A4D6M3R1_VIGUN</name>
<keyword evidence="3" id="KW-1185">Reference proteome</keyword>
<sequence length="243" mass="27147">MTGMAADNRRSYTDRVAGRHPGLCFWSSQNVVQSMMKGETGMVISREKKPFEKEETPWRKNTISQYHTQGDNKETSHTVFFHNLTERTGKKERNFKNSYPEQPSNKRIGRTRTGEPPLITPYKHRETTRDFQSKQRSRRVGALTTAALVSLTNIIAVGLCSTSQIRGEDAPPVRISGADVSLDGGGEAVRREAIATGWQRMNARSFDREEILAQKGKWAPEDDPPASISVAGNQSRGGVAEQR</sequence>
<evidence type="ECO:0000256" key="1">
    <source>
        <dbReference type="SAM" id="MobiDB-lite"/>
    </source>
</evidence>
<dbReference type="EMBL" id="CP039350">
    <property type="protein sequence ID" value="QCD95373.1"/>
    <property type="molecule type" value="Genomic_DNA"/>
</dbReference>
<proteinExistence type="predicted"/>
<evidence type="ECO:0000313" key="3">
    <source>
        <dbReference type="Proteomes" id="UP000501690"/>
    </source>
</evidence>
<dbReference type="AlphaFoldDB" id="A0A4D6M3R1"/>
<dbReference type="Proteomes" id="UP000501690">
    <property type="component" value="Linkage Group LG6"/>
</dbReference>
<feature type="region of interest" description="Disordered" evidence="1">
    <location>
        <begin position="213"/>
        <end position="243"/>
    </location>
</feature>